<dbReference type="Gene3D" id="1.25.40.10">
    <property type="entry name" value="Tetratricopeptide repeat domain"/>
    <property type="match status" value="1"/>
</dbReference>
<feature type="transmembrane region" description="Helical" evidence="2">
    <location>
        <begin position="193"/>
        <end position="214"/>
    </location>
</feature>
<feature type="region of interest" description="Disordered" evidence="1">
    <location>
        <begin position="121"/>
        <end position="147"/>
    </location>
</feature>
<feature type="compositionally biased region" description="Low complexity" evidence="1">
    <location>
        <begin position="251"/>
        <end position="292"/>
    </location>
</feature>
<dbReference type="Proteomes" id="UP001193081">
    <property type="component" value="Unassembled WGS sequence"/>
</dbReference>
<dbReference type="EMBL" id="SIJK02000079">
    <property type="protein sequence ID" value="MBP1468592.1"/>
    <property type="molecule type" value="Genomic_DNA"/>
</dbReference>
<name>A0ABS4DGL8_9CHLR</name>
<evidence type="ECO:0000256" key="2">
    <source>
        <dbReference type="SAM" id="Phobius"/>
    </source>
</evidence>
<dbReference type="SUPFAM" id="SSF48452">
    <property type="entry name" value="TPR-like"/>
    <property type="match status" value="1"/>
</dbReference>
<keyword evidence="2" id="KW-0472">Membrane</keyword>
<protein>
    <recommendedName>
        <fullName evidence="5">Tetratricopeptide repeat protein</fullName>
    </recommendedName>
</protein>
<dbReference type="InterPro" id="IPR011990">
    <property type="entry name" value="TPR-like_helical_dom_sf"/>
</dbReference>
<feature type="region of interest" description="Disordered" evidence="1">
    <location>
        <begin position="245"/>
        <end position="292"/>
    </location>
</feature>
<evidence type="ECO:0008006" key="5">
    <source>
        <dbReference type="Google" id="ProtNLM"/>
    </source>
</evidence>
<feature type="non-terminal residue" evidence="3">
    <location>
        <position position="292"/>
    </location>
</feature>
<evidence type="ECO:0000256" key="1">
    <source>
        <dbReference type="SAM" id="MobiDB-lite"/>
    </source>
</evidence>
<keyword evidence="2" id="KW-0812">Transmembrane</keyword>
<feature type="region of interest" description="Disordered" evidence="1">
    <location>
        <begin position="158"/>
        <end position="177"/>
    </location>
</feature>
<accession>A0ABS4DGL8</accession>
<feature type="compositionally biased region" description="Basic and acidic residues" evidence="1">
    <location>
        <begin position="133"/>
        <end position="147"/>
    </location>
</feature>
<feature type="compositionally biased region" description="Basic and acidic residues" evidence="1">
    <location>
        <begin position="163"/>
        <end position="172"/>
    </location>
</feature>
<organism evidence="3 4">
    <name type="scientific">Candidatus Chloroploca mongolica</name>
    <dbReference type="NCBI Taxonomy" id="2528176"/>
    <lineage>
        <taxon>Bacteria</taxon>
        <taxon>Bacillati</taxon>
        <taxon>Chloroflexota</taxon>
        <taxon>Chloroflexia</taxon>
        <taxon>Chloroflexales</taxon>
        <taxon>Chloroflexineae</taxon>
        <taxon>Oscillochloridaceae</taxon>
        <taxon>Candidatus Chloroploca</taxon>
    </lineage>
</organism>
<sequence>MAEPESILQLGIEAAREGKKDEARQLFRLLTRQEPENAQGWLWLAGVAENREERQNALERVLTLDPQNEMAIKGLNALGVRPSTTMRAGIHEVPPPPPPPTEAITDDAFEDDPFAELDNLGDAISADTSGPVRRAEGVPHHADPQDEKLTADRAAMLAASSQRRRDEAEPAKSRRSAVYNDEYEEPRRGFSPLLALLLFLVGLGLVGLLLAFLFSDFFGGTQVAEPNATQQAIVAATATALAENPIIGVEPTTDPGDPGTDPGQPGTDPGQPGTDPGQPGTDPGQPGTDPGQ</sequence>
<evidence type="ECO:0000313" key="4">
    <source>
        <dbReference type="Proteomes" id="UP001193081"/>
    </source>
</evidence>
<evidence type="ECO:0000313" key="3">
    <source>
        <dbReference type="EMBL" id="MBP1468592.1"/>
    </source>
</evidence>
<proteinExistence type="predicted"/>
<comment type="caution">
    <text evidence="3">The sequence shown here is derived from an EMBL/GenBank/DDBJ whole genome shotgun (WGS) entry which is preliminary data.</text>
</comment>
<reference evidence="3 4" key="1">
    <citation type="submission" date="2021-03" db="EMBL/GenBank/DDBJ databases">
        <authorList>
            <person name="Grouzdev D.S."/>
        </authorList>
    </citation>
    <scope>NUCLEOTIDE SEQUENCE [LARGE SCALE GENOMIC DNA]</scope>
    <source>
        <strain evidence="3 4">M50-1</strain>
    </source>
</reference>
<keyword evidence="2" id="KW-1133">Transmembrane helix</keyword>
<feature type="region of interest" description="Disordered" evidence="1">
    <location>
        <begin position="88"/>
        <end position="107"/>
    </location>
</feature>
<keyword evidence="4" id="KW-1185">Reference proteome</keyword>
<gene>
    <name evidence="3" type="ORF">EYB53_022960</name>
</gene>